<reference evidence="2 3" key="1">
    <citation type="submission" date="2014-04" db="EMBL/GenBank/DDBJ databases">
        <authorList>
            <consortium name="DOE Joint Genome Institute"/>
            <person name="Kuo A."/>
            <person name="Kohler A."/>
            <person name="Jargeat P."/>
            <person name="Nagy L.G."/>
            <person name="Floudas D."/>
            <person name="Copeland A."/>
            <person name="Barry K.W."/>
            <person name="Cichocki N."/>
            <person name="Veneault-Fourrey C."/>
            <person name="LaButti K."/>
            <person name="Lindquist E.A."/>
            <person name="Lipzen A."/>
            <person name="Lundell T."/>
            <person name="Morin E."/>
            <person name="Murat C."/>
            <person name="Sun H."/>
            <person name="Tunlid A."/>
            <person name="Henrissat B."/>
            <person name="Grigoriev I.V."/>
            <person name="Hibbett D.S."/>
            <person name="Martin F."/>
            <person name="Nordberg H.P."/>
            <person name="Cantor M.N."/>
            <person name="Hua S.X."/>
        </authorList>
    </citation>
    <scope>NUCLEOTIDE SEQUENCE [LARGE SCALE GENOMIC DNA]</scope>
    <source>
        <strain evidence="2 3">Ve08.2h10</strain>
    </source>
</reference>
<dbReference type="HOGENOM" id="CLU_2722926_0_0_1"/>
<dbReference type="InParanoid" id="A0A0D0DMX5"/>
<dbReference type="EMBL" id="KN825216">
    <property type="protein sequence ID" value="KIK93073.1"/>
    <property type="molecule type" value="Genomic_DNA"/>
</dbReference>
<name>A0A0D0DMX5_9AGAM</name>
<protein>
    <submittedName>
        <fullName evidence="2">Uncharacterized protein</fullName>
    </submittedName>
</protein>
<keyword evidence="3" id="KW-1185">Reference proteome</keyword>
<sequence length="72" mass="8443">MPPMEKELVMIFFTTDEEVLNFDLKSGSCRIQQVKLQYWSIPLRITHRYSPAQNAANQTRHNEPVTSRSFSQ</sequence>
<evidence type="ECO:0000313" key="3">
    <source>
        <dbReference type="Proteomes" id="UP000054538"/>
    </source>
</evidence>
<feature type="compositionally biased region" description="Polar residues" evidence="1">
    <location>
        <begin position="51"/>
        <end position="72"/>
    </location>
</feature>
<organism evidence="2 3">
    <name type="scientific">Paxillus rubicundulus Ve08.2h10</name>
    <dbReference type="NCBI Taxonomy" id="930991"/>
    <lineage>
        <taxon>Eukaryota</taxon>
        <taxon>Fungi</taxon>
        <taxon>Dikarya</taxon>
        <taxon>Basidiomycota</taxon>
        <taxon>Agaricomycotina</taxon>
        <taxon>Agaricomycetes</taxon>
        <taxon>Agaricomycetidae</taxon>
        <taxon>Boletales</taxon>
        <taxon>Paxilineae</taxon>
        <taxon>Paxillaceae</taxon>
        <taxon>Paxillus</taxon>
    </lineage>
</organism>
<reference evidence="3" key="2">
    <citation type="submission" date="2015-01" db="EMBL/GenBank/DDBJ databases">
        <title>Evolutionary Origins and Diversification of the Mycorrhizal Mutualists.</title>
        <authorList>
            <consortium name="DOE Joint Genome Institute"/>
            <consortium name="Mycorrhizal Genomics Consortium"/>
            <person name="Kohler A."/>
            <person name="Kuo A."/>
            <person name="Nagy L.G."/>
            <person name="Floudas D."/>
            <person name="Copeland A."/>
            <person name="Barry K.W."/>
            <person name="Cichocki N."/>
            <person name="Veneault-Fourrey C."/>
            <person name="LaButti K."/>
            <person name="Lindquist E.A."/>
            <person name="Lipzen A."/>
            <person name="Lundell T."/>
            <person name="Morin E."/>
            <person name="Murat C."/>
            <person name="Riley R."/>
            <person name="Ohm R."/>
            <person name="Sun H."/>
            <person name="Tunlid A."/>
            <person name="Henrissat B."/>
            <person name="Grigoriev I.V."/>
            <person name="Hibbett D.S."/>
            <person name="Martin F."/>
        </authorList>
    </citation>
    <scope>NUCLEOTIDE SEQUENCE [LARGE SCALE GENOMIC DNA]</scope>
    <source>
        <strain evidence="3">Ve08.2h10</strain>
    </source>
</reference>
<dbReference type="Proteomes" id="UP000054538">
    <property type="component" value="Unassembled WGS sequence"/>
</dbReference>
<dbReference type="AlphaFoldDB" id="A0A0D0DMX5"/>
<proteinExistence type="predicted"/>
<evidence type="ECO:0000313" key="2">
    <source>
        <dbReference type="EMBL" id="KIK93073.1"/>
    </source>
</evidence>
<feature type="region of interest" description="Disordered" evidence="1">
    <location>
        <begin position="50"/>
        <end position="72"/>
    </location>
</feature>
<evidence type="ECO:0000256" key="1">
    <source>
        <dbReference type="SAM" id="MobiDB-lite"/>
    </source>
</evidence>
<accession>A0A0D0DMX5</accession>
<gene>
    <name evidence="2" type="ORF">PAXRUDRAFT_829357</name>
</gene>